<feature type="non-terminal residue" evidence="1">
    <location>
        <position position="30"/>
    </location>
</feature>
<evidence type="ECO:0000313" key="1">
    <source>
        <dbReference type="EMBL" id="TWW08086.1"/>
    </source>
</evidence>
<gene>
    <name evidence="1" type="ORF">E3A20_27850</name>
</gene>
<dbReference type="EMBL" id="SRHE01000849">
    <property type="protein sequence ID" value="TWW08086.1"/>
    <property type="molecule type" value="Genomic_DNA"/>
</dbReference>
<comment type="caution">
    <text evidence="1">The sequence shown here is derived from an EMBL/GenBank/DDBJ whole genome shotgun (WGS) entry which is preliminary data.</text>
</comment>
<name>A0A5C6M005_9PLAN</name>
<sequence>MKKMKKKMKNKEDLKKIKSIGEEMYDTEEM</sequence>
<dbReference type="Proteomes" id="UP000321083">
    <property type="component" value="Unassembled WGS sequence"/>
</dbReference>
<keyword evidence="2" id="KW-1185">Reference proteome</keyword>
<proteinExistence type="predicted"/>
<accession>A0A5C6M005</accession>
<reference evidence="1 2" key="1">
    <citation type="submission" date="2019-08" db="EMBL/GenBank/DDBJ databases">
        <title>100 year-old enigma solved: identification of Planctomyces bekefii, the type genus and species of the phylum Planctomycetes.</title>
        <authorList>
            <person name="Svetlana D.N."/>
            <person name="Overmann J."/>
        </authorList>
    </citation>
    <scope>NUCLEOTIDE SEQUENCE [LARGE SCALE GENOMIC DNA]</scope>
    <source>
        <strain evidence="1">Phe10_nw2017</strain>
    </source>
</reference>
<evidence type="ECO:0000313" key="2">
    <source>
        <dbReference type="Proteomes" id="UP000321083"/>
    </source>
</evidence>
<organism evidence="1 2">
    <name type="scientific">Planctomyces bekefii</name>
    <dbReference type="NCBI Taxonomy" id="1653850"/>
    <lineage>
        <taxon>Bacteria</taxon>
        <taxon>Pseudomonadati</taxon>
        <taxon>Planctomycetota</taxon>
        <taxon>Planctomycetia</taxon>
        <taxon>Planctomycetales</taxon>
        <taxon>Planctomycetaceae</taxon>
        <taxon>Planctomyces</taxon>
    </lineage>
</organism>
<protein>
    <submittedName>
        <fullName evidence="1">Uncharacterized protein</fullName>
    </submittedName>
</protein>
<reference evidence="1 2" key="2">
    <citation type="submission" date="2019-08" db="EMBL/GenBank/DDBJ databases">
        <authorList>
            <person name="Henke P."/>
        </authorList>
    </citation>
    <scope>NUCLEOTIDE SEQUENCE [LARGE SCALE GENOMIC DNA]</scope>
    <source>
        <strain evidence="1">Phe10_nw2017</strain>
    </source>
</reference>
<dbReference type="AlphaFoldDB" id="A0A5C6M005"/>